<dbReference type="SUPFAM" id="SSF158745">
    <property type="entry name" value="LanC-like"/>
    <property type="match status" value="1"/>
</dbReference>
<dbReference type="InterPro" id="IPR017146">
    <property type="entry name" value="Lanti_2_LanM"/>
</dbReference>
<dbReference type="Pfam" id="PF13575">
    <property type="entry name" value="DUF4135"/>
    <property type="match status" value="1"/>
</dbReference>
<sequence length="876" mass="101696">MGLCIVENIRNSAYPSIEGKFENYFSHYISKIYEQLLSIDSKGLFSSQKDQDNCYYTLIDGILENISSVAINSLIDYYQEERAINPNLSYKDYNENLQKDRYFQEFHQIYPTVKDNCEVVICNYIQRIKEVFSLLQNYQVEIRNFASLKESESLSLSKLNTFEGDFHINTFVAILTLNEKRILIKKRPNLGDRLLRIFQKYFDKENIKLPIANTIFLDDDLCLQEYIKSDSAVLNSIELQNFYYKFGIITAIFTILGSKDLHSENIISTKYGPYFIDLEAAITDTLNREKLDSLLTETYLFNSREKRLVYGSLDLSAFSGGDITTWRHGVIHKGQDDINLGVYSYTEKHSNIPQDINGIKVNPEEYSADVLKGFDTGIRVFLKYKERFIQELELIESYDYRVVLRNTAFYGKYLDDLNLPMYTKSKEKSENYINLLRKHSKRDKKIVDKEMACLKQQAIPYFLISEVTDNKIIKDNLIKRIGGLSLNDLNKEKYYLQLILGLDIPIERESHYLDNRNRVDNELQAFESFCSNDMGFKFGVIDHTVQNTLLHYCNDIYTFGGSLLFLASYCKNSKLREKIIATVRSGDTSEGLSGLIGRQSSYLLYHYFNLESEKQNYTSSKDIVHEKDIVDFSTYGSAILVLNYLYKETSNKAYLDDIKLLGEIYLKTYTKRNLTGLFHGYAGDILVLSVLRQYIEHQTIDKDILDLIQLENSNFNKVSNNWNDTRHNISNTEDLCALSYGAVGILFSRYLLYRSSNLSKKLKDIVITDLFKALNCILVRKRSDYMDDSLVNGYAGALVVLKIILQSGLLNNHYSKVIKVKTYIEEGEKLLENSQWRYEQFSNLLNPSFFNGRLGTVFTLWFISQNDFYIEKFLGV</sequence>
<dbReference type="SMART" id="SM01260">
    <property type="entry name" value="LANC_like"/>
    <property type="match status" value="1"/>
</dbReference>
<dbReference type="AlphaFoldDB" id="Q3YB78"/>
<evidence type="ECO:0000313" key="2">
    <source>
        <dbReference type="EMBL" id="AAZ76600.1"/>
    </source>
</evidence>
<gene>
    <name evidence="2" type="primary">bhtM2</name>
</gene>
<dbReference type="Pfam" id="PF05147">
    <property type="entry name" value="LANC_like"/>
    <property type="match status" value="1"/>
</dbReference>
<protein>
    <submittedName>
        <fullName evidence="2">BhtM2</fullName>
    </submittedName>
</protein>
<reference evidence="2" key="1">
    <citation type="journal article" date="2005" name="FEMS Microbiol. Lett.">
        <title>Streptococcus rattus strain BHT produces both a class I two-component lantibiotic and a class II bacteriocin.</title>
        <authorList>
            <person name="Hyink O."/>
            <person name="Balakrishnan M."/>
            <person name="Tagg J.R."/>
        </authorList>
    </citation>
    <scope>NUCLEOTIDE SEQUENCE</scope>
    <source>
        <strain evidence="2">BHT</strain>
    </source>
</reference>
<name>Q3YB78_STRRT</name>
<dbReference type="InterPro" id="IPR025410">
    <property type="entry name" value="Lant_dehyd"/>
</dbReference>
<proteinExistence type="predicted"/>
<dbReference type="PIRSF" id="PIRSF037228">
    <property type="entry name" value="Lant_mod_RumM"/>
    <property type="match status" value="1"/>
</dbReference>
<dbReference type="InterPro" id="IPR007822">
    <property type="entry name" value="LANC-like"/>
</dbReference>
<dbReference type="GO" id="GO:0031179">
    <property type="term" value="P:peptide modification"/>
    <property type="evidence" value="ECO:0007669"/>
    <property type="project" value="InterPro"/>
</dbReference>
<accession>Q3YB78</accession>
<organism evidence="2">
    <name type="scientific">Streptococcus ratti</name>
    <dbReference type="NCBI Taxonomy" id="1341"/>
    <lineage>
        <taxon>Bacteria</taxon>
        <taxon>Bacillati</taxon>
        <taxon>Bacillota</taxon>
        <taxon>Bacilli</taxon>
        <taxon>Lactobacillales</taxon>
        <taxon>Streptococcaceae</taxon>
        <taxon>Streptococcus</taxon>
    </lineage>
</organism>
<dbReference type="Gene3D" id="1.50.10.20">
    <property type="match status" value="1"/>
</dbReference>
<dbReference type="CDD" id="cd04792">
    <property type="entry name" value="LanM-like"/>
    <property type="match status" value="1"/>
</dbReference>
<evidence type="ECO:0000259" key="1">
    <source>
        <dbReference type="Pfam" id="PF13575"/>
    </source>
</evidence>
<dbReference type="EMBL" id="DQ145752">
    <property type="protein sequence ID" value="AAZ76600.1"/>
    <property type="molecule type" value="Genomic_DNA"/>
</dbReference>
<feature type="domain" description="Lantibiotic biosynthesis protein dehydration" evidence="1">
    <location>
        <begin position="110"/>
        <end position="463"/>
    </location>
</feature>